<sequence length="302" mass="34703">MSSTAVADPRIAGPDDPPPTPESEAGRLVSEDTYWRDYYFESDIHYEWNDGRLEEKPVSDYATYCVCHWLLLLLSHFLKTRPIARHVGLEMGFRMRLRDRVVIRKPDLGIVHNDNLQPLLFHDRSYHGIFDICLEGLSDQDRRSIERDTLTKKAEYAAAGVPEYFILHREPKYQRFYRLNDAGIYAPIEPQDGVLASRVLPGFQFRLSDLVEQPEDEALRDDPVYADFVLPKWREDRERAEAEAQRAEAEAQRAAAEAERAEAETNRADAEAEARAEAERRAREAEAELARLRAQTGDRDGA</sequence>
<evidence type="ECO:0000256" key="1">
    <source>
        <dbReference type="SAM" id="MobiDB-lite"/>
    </source>
</evidence>
<dbReference type="Pfam" id="PF05685">
    <property type="entry name" value="Uma2"/>
    <property type="match status" value="1"/>
</dbReference>
<dbReference type="Gene3D" id="3.90.1570.10">
    <property type="entry name" value="tt1808, chain A"/>
    <property type="match status" value="1"/>
</dbReference>
<dbReference type="RefSeq" id="WP_200234138.1">
    <property type="nucleotide sequence ID" value="NZ_NRRV01000005.1"/>
</dbReference>
<organism evidence="3 4">
    <name type="scientific">Thiohalocapsa halophila</name>
    <dbReference type="NCBI Taxonomy" id="69359"/>
    <lineage>
        <taxon>Bacteria</taxon>
        <taxon>Pseudomonadati</taxon>
        <taxon>Pseudomonadota</taxon>
        <taxon>Gammaproteobacteria</taxon>
        <taxon>Chromatiales</taxon>
        <taxon>Chromatiaceae</taxon>
        <taxon>Thiohalocapsa</taxon>
    </lineage>
</organism>
<dbReference type="Proteomes" id="UP000748752">
    <property type="component" value="Unassembled WGS sequence"/>
</dbReference>
<proteinExistence type="predicted"/>
<feature type="region of interest" description="Disordered" evidence="1">
    <location>
        <begin position="1"/>
        <end position="26"/>
    </location>
</feature>
<evidence type="ECO:0000313" key="3">
    <source>
        <dbReference type="EMBL" id="MBK1629827.1"/>
    </source>
</evidence>
<feature type="region of interest" description="Disordered" evidence="1">
    <location>
        <begin position="240"/>
        <end position="302"/>
    </location>
</feature>
<dbReference type="CDD" id="cd06260">
    <property type="entry name" value="DUF820-like"/>
    <property type="match status" value="1"/>
</dbReference>
<name>A0ABS1CD49_9GAMM</name>
<dbReference type="InterPro" id="IPR012296">
    <property type="entry name" value="Nuclease_put_TT1808"/>
</dbReference>
<comment type="caution">
    <text evidence="3">The sequence shown here is derived from an EMBL/GenBank/DDBJ whole genome shotgun (WGS) entry which is preliminary data.</text>
</comment>
<evidence type="ECO:0000259" key="2">
    <source>
        <dbReference type="Pfam" id="PF05685"/>
    </source>
</evidence>
<protein>
    <recommendedName>
        <fullName evidence="2">Putative restriction endonuclease domain-containing protein</fullName>
    </recommendedName>
</protein>
<accession>A0ABS1CD49</accession>
<dbReference type="InterPro" id="IPR008538">
    <property type="entry name" value="Uma2"/>
</dbReference>
<evidence type="ECO:0000313" key="4">
    <source>
        <dbReference type="Proteomes" id="UP000748752"/>
    </source>
</evidence>
<feature type="domain" description="Putative restriction endonuclease" evidence="2">
    <location>
        <begin position="37"/>
        <end position="207"/>
    </location>
</feature>
<gene>
    <name evidence="3" type="ORF">CKO31_03535</name>
</gene>
<dbReference type="InterPro" id="IPR011335">
    <property type="entry name" value="Restrct_endonuc-II-like"/>
</dbReference>
<keyword evidence="4" id="KW-1185">Reference proteome</keyword>
<reference evidence="3 4" key="1">
    <citation type="journal article" date="2020" name="Microorganisms">
        <title>Osmotic Adaptation and Compatible Solute Biosynthesis of Phototrophic Bacteria as Revealed from Genome Analyses.</title>
        <authorList>
            <person name="Imhoff J.F."/>
            <person name="Rahn T."/>
            <person name="Kunzel S."/>
            <person name="Keller A."/>
            <person name="Neulinger S.C."/>
        </authorList>
    </citation>
    <scope>NUCLEOTIDE SEQUENCE [LARGE SCALE GENOMIC DNA]</scope>
    <source>
        <strain evidence="3 4">DSM 6210</strain>
    </source>
</reference>
<dbReference type="EMBL" id="NRRV01000005">
    <property type="protein sequence ID" value="MBK1629827.1"/>
    <property type="molecule type" value="Genomic_DNA"/>
</dbReference>
<dbReference type="SUPFAM" id="SSF52980">
    <property type="entry name" value="Restriction endonuclease-like"/>
    <property type="match status" value="1"/>
</dbReference>